<keyword evidence="1" id="KW-0472">Membrane</keyword>
<gene>
    <name evidence="2" type="ORF">VPARA_04570</name>
</gene>
<feature type="transmembrane region" description="Helical" evidence="1">
    <location>
        <begin position="100"/>
        <end position="120"/>
    </location>
</feature>
<feature type="transmembrane region" description="Helical" evidence="1">
    <location>
        <begin position="59"/>
        <end position="79"/>
    </location>
</feature>
<name>A0A0H2MCG5_VARPD</name>
<dbReference type="EMBL" id="JZWI01000003">
    <property type="protein sequence ID" value="KLN58342.1"/>
    <property type="molecule type" value="Genomic_DNA"/>
</dbReference>
<evidence type="ECO:0000313" key="2">
    <source>
        <dbReference type="EMBL" id="KLN58342.1"/>
    </source>
</evidence>
<dbReference type="PATRIC" id="fig|34073.19.peg.456"/>
<evidence type="ECO:0000313" key="3">
    <source>
        <dbReference type="Proteomes" id="UP000035170"/>
    </source>
</evidence>
<keyword evidence="1" id="KW-0812">Transmembrane</keyword>
<organism evidence="2 3">
    <name type="scientific">Variovorax paradoxus</name>
    <dbReference type="NCBI Taxonomy" id="34073"/>
    <lineage>
        <taxon>Bacteria</taxon>
        <taxon>Pseudomonadati</taxon>
        <taxon>Pseudomonadota</taxon>
        <taxon>Betaproteobacteria</taxon>
        <taxon>Burkholderiales</taxon>
        <taxon>Comamonadaceae</taxon>
        <taxon>Variovorax</taxon>
    </lineage>
</organism>
<sequence>MSATRMPWMPLRWLFSRRAAMALLWLVLIVAAAVGANVVGIYLIGSVAGWERWLAASAGYFFIWRLCLYGATAYGWIWMRRRLLAREDQSGTDTQAQRRLIRAEVAAVVAMVALEASLLMQAV</sequence>
<comment type="caution">
    <text evidence="2">The sequence shown here is derived from an EMBL/GenBank/DDBJ whole genome shotgun (WGS) entry which is preliminary data.</text>
</comment>
<keyword evidence="3" id="KW-1185">Reference proteome</keyword>
<protein>
    <submittedName>
        <fullName evidence="2">Uncharacterized protein</fullName>
    </submittedName>
</protein>
<dbReference type="RefSeq" id="WP_047783104.1">
    <property type="nucleotide sequence ID" value="NZ_JZWI01000003.1"/>
</dbReference>
<evidence type="ECO:0000256" key="1">
    <source>
        <dbReference type="SAM" id="Phobius"/>
    </source>
</evidence>
<keyword evidence="1" id="KW-1133">Transmembrane helix</keyword>
<proteinExistence type="predicted"/>
<accession>A0A0H2MCG5</accession>
<dbReference type="Proteomes" id="UP000035170">
    <property type="component" value="Unassembled WGS sequence"/>
</dbReference>
<dbReference type="AlphaFoldDB" id="A0A0H2MCG5"/>
<reference evidence="2 3" key="1">
    <citation type="submission" date="2015-03" db="EMBL/GenBank/DDBJ databases">
        <title>Genome sequence of Variovorax paradoxus TBEA6.</title>
        <authorList>
            <person name="Poehlein A."/>
            <person name="Schuldes J."/>
            <person name="Wuebbeler J.H."/>
            <person name="Hiessl S."/>
            <person name="Steinbuechel A."/>
            <person name="Daniel R."/>
        </authorList>
    </citation>
    <scope>NUCLEOTIDE SEQUENCE [LARGE SCALE GENOMIC DNA]</scope>
    <source>
        <strain evidence="2 3">TBEA6</strain>
    </source>
</reference>